<name>A0A427XFC0_9TREE</name>
<keyword evidence="3" id="KW-1185">Reference proteome</keyword>
<feature type="compositionally biased region" description="Low complexity" evidence="1">
    <location>
        <begin position="1"/>
        <end position="35"/>
    </location>
</feature>
<protein>
    <submittedName>
        <fullName evidence="2">Uncharacterized protein</fullName>
    </submittedName>
</protein>
<gene>
    <name evidence="2" type="ORF">EHS24_003149</name>
</gene>
<dbReference type="GeneID" id="39587692"/>
<dbReference type="AlphaFoldDB" id="A0A427XFC0"/>
<evidence type="ECO:0000313" key="2">
    <source>
        <dbReference type="EMBL" id="RSH77589.1"/>
    </source>
</evidence>
<dbReference type="EMBL" id="RSCE01000015">
    <property type="protein sequence ID" value="RSH77589.1"/>
    <property type="molecule type" value="Genomic_DNA"/>
</dbReference>
<evidence type="ECO:0000313" key="3">
    <source>
        <dbReference type="Proteomes" id="UP000279236"/>
    </source>
</evidence>
<reference evidence="2 3" key="1">
    <citation type="submission" date="2018-11" db="EMBL/GenBank/DDBJ databases">
        <title>Genome sequence of Apiotrichum porosum DSM 27194.</title>
        <authorList>
            <person name="Aliyu H."/>
            <person name="Gorte O."/>
            <person name="Ochsenreither K."/>
        </authorList>
    </citation>
    <scope>NUCLEOTIDE SEQUENCE [LARGE SCALE GENOMIC DNA]</scope>
    <source>
        <strain evidence="2 3">DSM 27194</strain>
    </source>
</reference>
<feature type="compositionally biased region" description="Polar residues" evidence="1">
    <location>
        <begin position="223"/>
        <end position="236"/>
    </location>
</feature>
<accession>A0A427XFC0</accession>
<comment type="caution">
    <text evidence="2">The sequence shown here is derived from an EMBL/GenBank/DDBJ whole genome shotgun (WGS) entry which is preliminary data.</text>
</comment>
<feature type="compositionally biased region" description="Pro residues" evidence="1">
    <location>
        <begin position="63"/>
        <end position="99"/>
    </location>
</feature>
<organism evidence="2 3">
    <name type="scientific">Apiotrichum porosum</name>
    <dbReference type="NCBI Taxonomy" id="105984"/>
    <lineage>
        <taxon>Eukaryota</taxon>
        <taxon>Fungi</taxon>
        <taxon>Dikarya</taxon>
        <taxon>Basidiomycota</taxon>
        <taxon>Agaricomycotina</taxon>
        <taxon>Tremellomycetes</taxon>
        <taxon>Trichosporonales</taxon>
        <taxon>Trichosporonaceae</taxon>
        <taxon>Apiotrichum</taxon>
    </lineage>
</organism>
<dbReference type="RefSeq" id="XP_028472736.1">
    <property type="nucleotide sequence ID" value="XM_028618848.1"/>
</dbReference>
<feature type="region of interest" description="Disordered" evidence="1">
    <location>
        <begin position="138"/>
        <end position="236"/>
    </location>
</feature>
<feature type="compositionally biased region" description="Low complexity" evidence="1">
    <location>
        <begin position="100"/>
        <end position="109"/>
    </location>
</feature>
<feature type="region of interest" description="Disordered" evidence="1">
    <location>
        <begin position="1"/>
        <end position="109"/>
    </location>
</feature>
<sequence>MGQGQAAAQAVAGTGYNGQAPQQQYQQQQFGQAMQSPVSPGFAPVSPSHSQSNWSPPQSMHPLPLPPVHPQRLPSPQPMQMPIPAPHQPPVQQPVPLQQPQPVQLQPGPEQVPILAAEPPALPPPPPYTETVSDAFSVNVPATPTSPHQSLHSVHVSPPRPTPTFVVHNADPGMSPAPVPGGSEKYEYRPEKYTYTPNRGMDGDVGPRSRAMDMGMEAGPSSAGPSNWAGPSSWSA</sequence>
<proteinExistence type="predicted"/>
<dbReference type="Proteomes" id="UP000279236">
    <property type="component" value="Unassembled WGS sequence"/>
</dbReference>
<evidence type="ECO:0000256" key="1">
    <source>
        <dbReference type="SAM" id="MobiDB-lite"/>
    </source>
</evidence>
<feature type="region of interest" description="Disordered" evidence="1">
    <location>
        <begin position="114"/>
        <end position="133"/>
    </location>
</feature>
<feature type="compositionally biased region" description="Polar residues" evidence="1">
    <location>
        <begin position="138"/>
        <end position="152"/>
    </location>
</feature>
<feature type="compositionally biased region" description="Basic and acidic residues" evidence="1">
    <location>
        <begin position="201"/>
        <end position="211"/>
    </location>
</feature>